<proteinExistence type="predicted"/>
<dbReference type="Pfam" id="PF01263">
    <property type="entry name" value="Aldose_epim"/>
    <property type="match status" value="1"/>
</dbReference>
<reference evidence="1 2" key="1">
    <citation type="journal article" date="2024" name="Chem. Sci.">
        <title>Discovery of megapolipeptins by genome mining of a Burkholderiales bacteria collection.</title>
        <authorList>
            <person name="Paulo B.S."/>
            <person name="Recchia M.J.J."/>
            <person name="Lee S."/>
            <person name="Fergusson C.H."/>
            <person name="Romanowski S.B."/>
            <person name="Hernandez A."/>
            <person name="Krull N."/>
            <person name="Liu D.Y."/>
            <person name="Cavanagh H."/>
            <person name="Bos A."/>
            <person name="Gray C.A."/>
            <person name="Murphy B.T."/>
            <person name="Linington R.G."/>
            <person name="Eustaquio A.S."/>
        </authorList>
    </citation>
    <scope>NUCLEOTIDE SEQUENCE [LARGE SCALE GENOMIC DNA]</scope>
    <source>
        <strain evidence="1 2">RL21-008-BIB-B</strain>
    </source>
</reference>
<dbReference type="InterPro" id="IPR011013">
    <property type="entry name" value="Gal_mutarotase_sf_dom"/>
</dbReference>
<gene>
    <name evidence="1" type="ORF">PQR63_14180</name>
</gene>
<name>A0ABW8Z9C7_9BURK</name>
<dbReference type="InterPro" id="IPR008183">
    <property type="entry name" value="Aldose_1/G6P_1-epimerase"/>
</dbReference>
<protein>
    <submittedName>
        <fullName evidence="1">Aldose 1-epimerase</fullName>
    </submittedName>
</protein>
<dbReference type="EMBL" id="JAQQFR010000008">
    <property type="protein sequence ID" value="MFL9879542.1"/>
    <property type="molecule type" value="Genomic_DNA"/>
</dbReference>
<dbReference type="Gene3D" id="2.70.98.10">
    <property type="match status" value="1"/>
</dbReference>
<dbReference type="CDD" id="cd09021">
    <property type="entry name" value="Aldose_epim_Ec_YphB"/>
    <property type="match status" value="1"/>
</dbReference>
<dbReference type="SUPFAM" id="SSF74650">
    <property type="entry name" value="Galactose mutarotase-like"/>
    <property type="match status" value="1"/>
</dbReference>
<dbReference type="RefSeq" id="WP_408168567.1">
    <property type="nucleotide sequence ID" value="NZ_JAQQFR010000008.1"/>
</dbReference>
<dbReference type="Proteomes" id="UP001629214">
    <property type="component" value="Unassembled WGS sequence"/>
</dbReference>
<accession>A0ABW8Z9C7</accession>
<keyword evidence="2" id="KW-1185">Reference proteome</keyword>
<evidence type="ECO:0000313" key="2">
    <source>
        <dbReference type="Proteomes" id="UP001629214"/>
    </source>
</evidence>
<organism evidence="1 2">
    <name type="scientific">Herbaspirillum rhizosphaerae</name>
    <dbReference type="NCBI Taxonomy" id="346179"/>
    <lineage>
        <taxon>Bacteria</taxon>
        <taxon>Pseudomonadati</taxon>
        <taxon>Pseudomonadota</taxon>
        <taxon>Betaproteobacteria</taxon>
        <taxon>Burkholderiales</taxon>
        <taxon>Oxalobacteraceae</taxon>
        <taxon>Herbaspirillum</taxon>
    </lineage>
</organism>
<dbReference type="InterPro" id="IPR014718">
    <property type="entry name" value="GH-type_carb-bd"/>
</dbReference>
<evidence type="ECO:0000313" key="1">
    <source>
        <dbReference type="EMBL" id="MFL9879542.1"/>
    </source>
</evidence>
<comment type="caution">
    <text evidence="1">The sequence shown here is derived from an EMBL/GenBank/DDBJ whole genome shotgun (WGS) entry which is preliminary data.</text>
</comment>
<sequence>MTTSPAPQHGGASAIETLTLQSGRQRLSVLPTLGASVAAWDLQWRGQWTPLFRPWAGSSDLYTTACFPLVPWSNRITEGGFMHKGLHYPVLQNRAGENYPIHGDGWLQAWQAEAYTDNSVVLTLSSEQYDGDPYTYSATQTLTLRDDGLQIDLQVTNRGAEELPFGLGLHPYFPRNAATRLQSRADGVWLCGADPIPTGHTQSFPATFDYNQFATVDFPADGPLIDNCFTGWDGVSRIDYPDRGLRIEMRMEDCNGYSLMYRPPGLDYFCLEPITHPIDAFHMPDRDGLVNLAPGASMRLLTHFKVSEL</sequence>